<accession>A0A9E4ZGM9</accession>
<dbReference type="Pfam" id="PF00258">
    <property type="entry name" value="Flavodoxin_1"/>
    <property type="match status" value="1"/>
</dbReference>
<dbReference type="SUPFAM" id="SSF52218">
    <property type="entry name" value="Flavoproteins"/>
    <property type="match status" value="1"/>
</dbReference>
<dbReference type="GO" id="GO:0016491">
    <property type="term" value="F:oxidoreductase activity"/>
    <property type="evidence" value="ECO:0007669"/>
    <property type="project" value="InterPro"/>
</dbReference>
<dbReference type="EMBL" id="JAGSOI010000044">
    <property type="protein sequence ID" value="MCM1987332.1"/>
    <property type="molecule type" value="Genomic_DNA"/>
</dbReference>
<evidence type="ECO:0000313" key="3">
    <source>
        <dbReference type="Proteomes" id="UP001056766"/>
    </source>
</evidence>
<dbReference type="Gene3D" id="3.40.50.360">
    <property type="match status" value="1"/>
</dbReference>
<dbReference type="PANTHER" id="PTHR43717">
    <property type="entry name" value="ANAEROBIC NITRIC OXIDE REDUCTASE FLAVORUBREDOXIN"/>
    <property type="match status" value="1"/>
</dbReference>
<dbReference type="Proteomes" id="UP001056766">
    <property type="component" value="Unassembled WGS sequence"/>
</dbReference>
<gene>
    <name evidence="2" type="ORF">KDK67_10120</name>
</gene>
<dbReference type="Pfam" id="PF19583">
    <property type="entry name" value="ODP"/>
    <property type="match status" value="1"/>
</dbReference>
<keyword evidence="3" id="KW-1185">Reference proteome</keyword>
<protein>
    <submittedName>
        <fullName evidence="2">FprA family A-type flavoprotein</fullName>
    </submittedName>
</protein>
<dbReference type="InterPro" id="IPR001279">
    <property type="entry name" value="Metallo-B-lactamas"/>
</dbReference>
<evidence type="ECO:0000313" key="2">
    <source>
        <dbReference type="EMBL" id="MCM1987332.1"/>
    </source>
</evidence>
<evidence type="ECO:0000259" key="1">
    <source>
        <dbReference type="PROSITE" id="PS50902"/>
    </source>
</evidence>
<dbReference type="SMART" id="SM00849">
    <property type="entry name" value="Lactamase_B"/>
    <property type="match status" value="1"/>
</dbReference>
<comment type="caution">
    <text evidence="2">The sequence shown here is derived from an EMBL/GenBank/DDBJ whole genome shotgun (WGS) entry which is preliminary data.</text>
</comment>
<sequence length="404" mass="45255">MGIMNDTFEVAKGIYWVGVIDWNLRDFHGYATPKGGTYNAYLIIDEKITLIDTVKAEFAPEMIEKIRRIVNPSKIDHVICNHVEMDHSSGLPAIMELAKGAKLFCTKRGKAGLDEHYESGGCGNWDFEMVDTGYELDIGSRTLMFIETPMLHWPDSMHTYLKDDHILFSNDAFGQHLATSVRFEDEVECGAIEDAAIYYANILLPFGSKVLKYADKIAELGLEFDMIAPSHGVIWRKDPMRVVDAYVKWAKGETVPKVLVIYDTMWNSTEIMAKEIVEGISEGGAEAKLFHLRKNDWSMLLRELMSSPVIAVGSPTMHSTMFFTISGFLTYLKGLRPKGKGAVAFGSFGWGGGAVKHVEEMMVSAGLEIIEPGLQVKYRPYEADLKECRELGVRLAELALERSE</sequence>
<organism evidence="2 3">
    <name type="scientific">Methanococcoides seepicolus</name>
    <dbReference type="NCBI Taxonomy" id="2828780"/>
    <lineage>
        <taxon>Archaea</taxon>
        <taxon>Methanobacteriati</taxon>
        <taxon>Methanobacteriota</taxon>
        <taxon>Stenosarchaea group</taxon>
        <taxon>Methanomicrobia</taxon>
        <taxon>Methanosarcinales</taxon>
        <taxon>Methanosarcinaceae</taxon>
        <taxon>Methanococcoides</taxon>
    </lineage>
</organism>
<dbReference type="GO" id="GO:0046872">
    <property type="term" value="F:metal ion binding"/>
    <property type="evidence" value="ECO:0007669"/>
    <property type="project" value="InterPro"/>
</dbReference>
<dbReference type="InterPro" id="IPR036866">
    <property type="entry name" value="RibonucZ/Hydroxyglut_hydro"/>
</dbReference>
<feature type="domain" description="Flavodoxin-like" evidence="1">
    <location>
        <begin position="258"/>
        <end position="396"/>
    </location>
</feature>
<dbReference type="PANTHER" id="PTHR43717:SF1">
    <property type="entry name" value="ANAEROBIC NITRIC OXIDE REDUCTASE FLAVORUBREDOXIN"/>
    <property type="match status" value="1"/>
</dbReference>
<dbReference type="AlphaFoldDB" id="A0A9E4ZGM9"/>
<dbReference type="GO" id="GO:0010181">
    <property type="term" value="F:FMN binding"/>
    <property type="evidence" value="ECO:0007669"/>
    <property type="project" value="InterPro"/>
</dbReference>
<dbReference type="InterPro" id="IPR008254">
    <property type="entry name" value="Flavodoxin/NO_synth"/>
</dbReference>
<reference evidence="2" key="1">
    <citation type="journal article" date="2021" name="mSystems">
        <title>Bacteria and Archaea Synergistically Convert Glycine Betaine to Biogenic Methane in the Formosa Cold Seep of the South China Sea.</title>
        <authorList>
            <person name="Li L."/>
            <person name="Zhang W."/>
            <person name="Zhang S."/>
            <person name="Song L."/>
            <person name="Sun Q."/>
            <person name="Zhang H."/>
            <person name="Xiang H."/>
            <person name="Dong X."/>
        </authorList>
    </citation>
    <scope>NUCLEOTIDE SEQUENCE</scope>
    <source>
        <strain evidence="2">LLY</strain>
    </source>
</reference>
<dbReference type="PROSITE" id="PS50902">
    <property type="entry name" value="FLAVODOXIN_LIKE"/>
    <property type="match status" value="1"/>
</dbReference>
<dbReference type="SUPFAM" id="SSF56281">
    <property type="entry name" value="Metallo-hydrolase/oxidoreductase"/>
    <property type="match status" value="1"/>
</dbReference>
<reference evidence="2" key="2">
    <citation type="submission" date="2021-04" db="EMBL/GenBank/DDBJ databases">
        <authorList>
            <person name="Dong X."/>
        </authorList>
    </citation>
    <scope>NUCLEOTIDE SEQUENCE</scope>
    <source>
        <strain evidence="2">LLY</strain>
    </source>
</reference>
<dbReference type="InterPro" id="IPR029039">
    <property type="entry name" value="Flavoprotein-like_sf"/>
</dbReference>
<proteinExistence type="predicted"/>
<name>A0A9E4ZGM9_9EURY</name>
<dbReference type="RefSeq" id="WP_250868673.1">
    <property type="nucleotide sequence ID" value="NZ_JAGSOI010000044.1"/>
</dbReference>
<dbReference type="Gene3D" id="3.60.15.10">
    <property type="entry name" value="Ribonuclease Z/Hydroxyacylglutathione hydrolase-like"/>
    <property type="match status" value="1"/>
</dbReference>
<dbReference type="InterPro" id="IPR016440">
    <property type="entry name" value="Rubredoxin-O_OxRdtase"/>
</dbReference>
<dbReference type="InterPro" id="IPR045761">
    <property type="entry name" value="ODP_dom"/>
</dbReference>
<dbReference type="CDD" id="cd07709">
    <property type="entry name" value="flavodiiron_proteins_MBL-fold"/>
    <property type="match status" value="1"/>
</dbReference>
<dbReference type="GO" id="GO:0009055">
    <property type="term" value="F:electron transfer activity"/>
    <property type="evidence" value="ECO:0007669"/>
    <property type="project" value="InterPro"/>
</dbReference>
<dbReference type="PIRSF" id="PIRSF005243">
    <property type="entry name" value="ROO"/>
    <property type="match status" value="1"/>
</dbReference>